<evidence type="ECO:0000313" key="10">
    <source>
        <dbReference type="EMBL" id="KAK1766545.1"/>
    </source>
</evidence>
<reference evidence="10" key="1">
    <citation type="submission" date="2023-06" db="EMBL/GenBank/DDBJ databases">
        <title>Genome-scale phylogeny and comparative genomics of the fungal order Sordariales.</title>
        <authorList>
            <consortium name="Lawrence Berkeley National Laboratory"/>
            <person name="Hensen N."/>
            <person name="Bonometti L."/>
            <person name="Westerberg I."/>
            <person name="Brannstrom I.O."/>
            <person name="Guillou S."/>
            <person name="Cros-Aarteil S."/>
            <person name="Calhoun S."/>
            <person name="Haridas S."/>
            <person name="Kuo A."/>
            <person name="Mondo S."/>
            <person name="Pangilinan J."/>
            <person name="Riley R."/>
            <person name="Labutti K."/>
            <person name="Andreopoulos B."/>
            <person name="Lipzen A."/>
            <person name="Chen C."/>
            <person name="Yanf M."/>
            <person name="Daum C."/>
            <person name="Ng V."/>
            <person name="Clum A."/>
            <person name="Steindorff A."/>
            <person name="Ohm R."/>
            <person name="Martin F."/>
            <person name="Silar P."/>
            <person name="Natvig D."/>
            <person name="Lalanne C."/>
            <person name="Gautier V."/>
            <person name="Ament-Velasquez S.L."/>
            <person name="Kruys A."/>
            <person name="Hutchinson M.I."/>
            <person name="Powell A.J."/>
            <person name="Barry K."/>
            <person name="Miller A.N."/>
            <person name="Grigoriev I.V."/>
            <person name="Debuchy R."/>
            <person name="Gladieux P."/>
            <person name="Thoren M.H."/>
            <person name="Johannesson H."/>
        </authorList>
    </citation>
    <scope>NUCLEOTIDE SEQUENCE</scope>
    <source>
        <strain evidence="10">8032-3</strain>
    </source>
</reference>
<feature type="active site" description="Nucleophile" evidence="6">
    <location>
        <position position="198"/>
    </location>
</feature>
<proteinExistence type="inferred from homology"/>
<evidence type="ECO:0000313" key="11">
    <source>
        <dbReference type="Proteomes" id="UP001244011"/>
    </source>
</evidence>
<keyword evidence="5 6" id="KW-0788">Thiol protease</keyword>
<evidence type="ECO:0000256" key="2">
    <source>
        <dbReference type="ARBA" id="ARBA00022670"/>
    </source>
</evidence>
<dbReference type="PANTHER" id="PTHR10589">
    <property type="entry name" value="UBIQUITIN CARBOXYL-TERMINAL HYDROLASE"/>
    <property type="match status" value="1"/>
</dbReference>
<dbReference type="PROSITE" id="PS52048">
    <property type="entry name" value="UCH_DOMAIN"/>
    <property type="match status" value="1"/>
</dbReference>
<keyword evidence="11" id="KW-1185">Reference proteome</keyword>
<comment type="caution">
    <text evidence="10">The sequence shown here is derived from an EMBL/GenBank/DDBJ whole genome shotgun (WGS) entry which is preliminary data.</text>
</comment>
<dbReference type="GO" id="GO:0005737">
    <property type="term" value="C:cytoplasm"/>
    <property type="evidence" value="ECO:0007669"/>
    <property type="project" value="TreeGrafter"/>
</dbReference>
<dbReference type="PRINTS" id="PR00707">
    <property type="entry name" value="UBCTHYDRLASE"/>
</dbReference>
<dbReference type="Gene3D" id="3.40.532.10">
    <property type="entry name" value="Peptidase C12, ubiquitin carboxyl-terminal hydrolase"/>
    <property type="match status" value="1"/>
</dbReference>
<dbReference type="EC" id="3.4.19.12" evidence="7"/>
<keyword evidence="4 6" id="KW-0378">Hydrolase</keyword>
<evidence type="ECO:0000256" key="3">
    <source>
        <dbReference type="ARBA" id="ARBA00022786"/>
    </source>
</evidence>
<dbReference type="AlphaFoldDB" id="A0AAJ0FMW1"/>
<accession>A0AAJ0FMW1</accession>
<evidence type="ECO:0000259" key="9">
    <source>
        <dbReference type="PROSITE" id="PS52048"/>
    </source>
</evidence>
<protein>
    <recommendedName>
        <fullName evidence="7">Ubiquitin carboxyl-terminal hydrolase</fullName>
        <ecNumber evidence="7">3.4.19.12</ecNumber>
    </recommendedName>
</protein>
<comment type="catalytic activity">
    <reaction evidence="1 6 7">
        <text>Thiol-dependent hydrolysis of ester, thioester, amide, peptide and isopeptide bonds formed by the C-terminal Gly of ubiquitin (a 76-residue protein attached to proteins as an intracellular targeting signal).</text>
        <dbReference type="EC" id="3.4.19.12"/>
    </reaction>
</comment>
<dbReference type="RefSeq" id="XP_060282758.1">
    <property type="nucleotide sequence ID" value="XM_060428156.1"/>
</dbReference>
<feature type="compositionally biased region" description="Basic and acidic residues" evidence="8">
    <location>
        <begin position="382"/>
        <end position="392"/>
    </location>
</feature>
<keyword evidence="3 6" id="KW-0833">Ubl conjugation pathway</keyword>
<feature type="site" description="Transition state stabilizer" evidence="6">
    <location>
        <position position="192"/>
    </location>
</feature>
<comment type="similarity">
    <text evidence="6 7">Belongs to the peptidase C12 family.</text>
</comment>
<dbReference type="InterPro" id="IPR038765">
    <property type="entry name" value="Papain-like_cys_pep_sf"/>
</dbReference>
<feature type="region of interest" description="Disordered" evidence="8">
    <location>
        <begin position="382"/>
        <end position="407"/>
    </location>
</feature>
<feature type="active site" description="Proton donor" evidence="6">
    <location>
        <position position="295"/>
    </location>
</feature>
<evidence type="ECO:0000256" key="1">
    <source>
        <dbReference type="ARBA" id="ARBA00000707"/>
    </source>
</evidence>
<feature type="compositionally biased region" description="Basic and acidic residues" evidence="8">
    <location>
        <begin position="19"/>
        <end position="33"/>
    </location>
</feature>
<dbReference type="GO" id="GO:0016579">
    <property type="term" value="P:protein deubiquitination"/>
    <property type="evidence" value="ECO:0007669"/>
    <property type="project" value="TreeGrafter"/>
</dbReference>
<dbReference type="EMBL" id="MU839011">
    <property type="protein sequence ID" value="KAK1766545.1"/>
    <property type="molecule type" value="Genomic_DNA"/>
</dbReference>
<dbReference type="GeneID" id="85311343"/>
<feature type="region of interest" description="Disordered" evidence="8">
    <location>
        <begin position="1"/>
        <end position="95"/>
    </location>
</feature>
<feature type="domain" description="UCH catalytic" evidence="9">
    <location>
        <begin position="120"/>
        <end position="355"/>
    </location>
</feature>
<dbReference type="PANTHER" id="PTHR10589:SF29">
    <property type="entry name" value="UBIQUITIN CARBOXYL-TERMINAL HYDROLASE"/>
    <property type="match status" value="1"/>
</dbReference>
<evidence type="ECO:0000256" key="5">
    <source>
        <dbReference type="ARBA" id="ARBA00022807"/>
    </source>
</evidence>
<evidence type="ECO:0000256" key="4">
    <source>
        <dbReference type="ARBA" id="ARBA00022801"/>
    </source>
</evidence>
<evidence type="ECO:0000256" key="7">
    <source>
        <dbReference type="RuleBase" id="RU361215"/>
    </source>
</evidence>
<dbReference type="InterPro" id="IPR001578">
    <property type="entry name" value="Peptidase_C12_UCH"/>
</dbReference>
<name>A0AAJ0FMW1_9PEZI</name>
<dbReference type="InterPro" id="IPR036959">
    <property type="entry name" value="Peptidase_C12_UCH_sf"/>
</dbReference>
<gene>
    <name evidence="10" type="ORF">QBC33DRAFT_541395</name>
</gene>
<evidence type="ECO:0000256" key="8">
    <source>
        <dbReference type="SAM" id="MobiDB-lite"/>
    </source>
</evidence>
<sequence>MEDRQVRLGSPGGSPGSLEADHYATPKQQHEDVPATTSTPAVRRSGRNRKIRGQDLLMGDAGSEDELTSSPAAQKSPDLKEQPRRNPKRKAAPEIFDIPDDLLEAALAPVSPEELKEWEGWSELESDPSFFNVIIRDLGVKDVKIQELFSVDEDSLAILPKPVHGLIFLYQYVEEESQVTSETADGVWFANQTTSNACATVALLNIIMNTQNIELGDKLGEFKTLTANLAPPLRGWLLCNNKWIRTIHNSLARRFDLLNADLSLENAVDVAKKKSKALASKRGRKHRLNDDAAYHFIAYVPVDGQVYQLDGLESKPLPIGEYTDDWTAVARPFIETRMLQYESEQLSFNLLALCQSPLSALRRALAANMRSLARLESHRLANNNHDHDHDRANTNPTGAPGSSPIDPSDAARLREFGLREADVTTTAPLPSALAAAQEAEREPGVPDGEEEEARLRQLAAEQARLRAEYVGELAVMGEDAQRVAARREDYTLAIHTWVDMLASKGVLAELHEGTRG</sequence>
<feature type="site" description="Important for enzyme activity" evidence="6">
    <location>
        <position position="310"/>
    </location>
</feature>
<dbReference type="GO" id="GO:0004843">
    <property type="term" value="F:cysteine-type deubiquitinase activity"/>
    <property type="evidence" value="ECO:0007669"/>
    <property type="project" value="UniProtKB-UniRule"/>
</dbReference>
<keyword evidence="2 6" id="KW-0645">Protease</keyword>
<dbReference type="SUPFAM" id="SSF54001">
    <property type="entry name" value="Cysteine proteinases"/>
    <property type="match status" value="1"/>
</dbReference>
<dbReference type="Proteomes" id="UP001244011">
    <property type="component" value="Unassembled WGS sequence"/>
</dbReference>
<evidence type="ECO:0000256" key="6">
    <source>
        <dbReference type="PROSITE-ProRule" id="PRU01393"/>
    </source>
</evidence>
<dbReference type="GO" id="GO:0006511">
    <property type="term" value="P:ubiquitin-dependent protein catabolic process"/>
    <property type="evidence" value="ECO:0007669"/>
    <property type="project" value="UniProtKB-UniRule"/>
</dbReference>
<dbReference type="Pfam" id="PF01088">
    <property type="entry name" value="Peptidase_C12"/>
    <property type="match status" value="1"/>
</dbReference>
<dbReference type="FunFam" id="3.40.532.10:FF:000010">
    <property type="entry name" value="Ubiquitin carboxyl-terminal hydrolase"/>
    <property type="match status" value="1"/>
</dbReference>
<organism evidence="10 11">
    <name type="scientific">Phialemonium atrogriseum</name>
    <dbReference type="NCBI Taxonomy" id="1093897"/>
    <lineage>
        <taxon>Eukaryota</taxon>
        <taxon>Fungi</taxon>
        <taxon>Dikarya</taxon>
        <taxon>Ascomycota</taxon>
        <taxon>Pezizomycotina</taxon>
        <taxon>Sordariomycetes</taxon>
        <taxon>Sordariomycetidae</taxon>
        <taxon>Cephalothecales</taxon>
        <taxon>Cephalothecaceae</taxon>
        <taxon>Phialemonium</taxon>
    </lineage>
</organism>